<feature type="transmembrane region" description="Helical" evidence="1">
    <location>
        <begin position="20"/>
        <end position="42"/>
    </location>
</feature>
<evidence type="ECO:0008006" key="4">
    <source>
        <dbReference type="Google" id="ProtNLM"/>
    </source>
</evidence>
<gene>
    <name evidence="2" type="primary">Cnig_chr_IV.g14574</name>
    <name evidence="2" type="ORF">B9Z55_014574</name>
</gene>
<name>A0A2G5U6F1_9PELO</name>
<dbReference type="Proteomes" id="UP000230233">
    <property type="component" value="Chromosome IV"/>
</dbReference>
<reference evidence="3" key="1">
    <citation type="submission" date="2017-10" db="EMBL/GenBank/DDBJ databases">
        <title>Rapid genome shrinkage in a self-fertile nematode reveals novel sperm competition proteins.</title>
        <authorList>
            <person name="Yin D."/>
            <person name="Schwarz E.M."/>
            <person name="Thomas C.G."/>
            <person name="Felde R.L."/>
            <person name="Korf I.F."/>
            <person name="Cutter A.D."/>
            <person name="Schartner C.M."/>
            <person name="Ralston E.J."/>
            <person name="Meyer B.J."/>
            <person name="Haag E.S."/>
        </authorList>
    </citation>
    <scope>NUCLEOTIDE SEQUENCE [LARGE SCALE GENOMIC DNA]</scope>
    <source>
        <strain evidence="3">JU1422</strain>
    </source>
</reference>
<dbReference type="AlphaFoldDB" id="A0A2G5U6F1"/>
<keyword evidence="1" id="KW-0472">Membrane</keyword>
<keyword evidence="1" id="KW-1133">Transmembrane helix</keyword>
<evidence type="ECO:0000256" key="1">
    <source>
        <dbReference type="SAM" id="Phobius"/>
    </source>
</evidence>
<accession>A0A2G5U6F1</accession>
<evidence type="ECO:0000313" key="2">
    <source>
        <dbReference type="EMBL" id="PIC35122.1"/>
    </source>
</evidence>
<proteinExistence type="predicted"/>
<comment type="caution">
    <text evidence="2">The sequence shown here is derived from an EMBL/GenBank/DDBJ whole genome shotgun (WGS) entry which is preliminary data.</text>
</comment>
<sequence length="125" mass="15141">MHQEVRRSLVQTQGLAFSHLFHHIFASFIRIFNLFFVVFLHFSGKICRFLSTNFFRKTILRGEKVSLNHSLKRWTPTKPIKTLKTGRFLKAGEQKENITNRLLRFWLVVQQYEKRNFHDFSNFFF</sequence>
<keyword evidence="3" id="KW-1185">Reference proteome</keyword>
<keyword evidence="1" id="KW-0812">Transmembrane</keyword>
<evidence type="ECO:0000313" key="3">
    <source>
        <dbReference type="Proteomes" id="UP000230233"/>
    </source>
</evidence>
<protein>
    <recommendedName>
        <fullName evidence="4">Transmembrane protein</fullName>
    </recommendedName>
</protein>
<dbReference type="EMBL" id="PDUG01000004">
    <property type="protein sequence ID" value="PIC35122.1"/>
    <property type="molecule type" value="Genomic_DNA"/>
</dbReference>
<organism evidence="2 3">
    <name type="scientific">Caenorhabditis nigoni</name>
    <dbReference type="NCBI Taxonomy" id="1611254"/>
    <lineage>
        <taxon>Eukaryota</taxon>
        <taxon>Metazoa</taxon>
        <taxon>Ecdysozoa</taxon>
        <taxon>Nematoda</taxon>
        <taxon>Chromadorea</taxon>
        <taxon>Rhabditida</taxon>
        <taxon>Rhabditina</taxon>
        <taxon>Rhabditomorpha</taxon>
        <taxon>Rhabditoidea</taxon>
        <taxon>Rhabditidae</taxon>
        <taxon>Peloderinae</taxon>
        <taxon>Caenorhabditis</taxon>
    </lineage>
</organism>